<gene>
    <name evidence="1" type="ORF">OS493_025439</name>
</gene>
<comment type="caution">
    <text evidence="1">The sequence shown here is derived from an EMBL/GenBank/DDBJ whole genome shotgun (WGS) entry which is preliminary data.</text>
</comment>
<dbReference type="Proteomes" id="UP001163046">
    <property type="component" value="Unassembled WGS sequence"/>
</dbReference>
<keyword evidence="2" id="KW-1185">Reference proteome</keyword>
<accession>A0A9X0CIS8</accession>
<dbReference type="OrthoDB" id="5984258at2759"/>
<name>A0A9X0CIS8_9CNID</name>
<protein>
    <recommendedName>
        <fullName evidence="3">Methyltransferase</fullName>
    </recommendedName>
</protein>
<dbReference type="SUPFAM" id="SSF53335">
    <property type="entry name" value="S-adenosyl-L-methionine-dependent methyltransferases"/>
    <property type="match status" value="1"/>
</dbReference>
<dbReference type="InterPro" id="IPR029063">
    <property type="entry name" value="SAM-dependent_MTases_sf"/>
</dbReference>
<dbReference type="EMBL" id="MU827322">
    <property type="protein sequence ID" value="KAJ7356330.1"/>
    <property type="molecule type" value="Genomic_DNA"/>
</dbReference>
<organism evidence="1 2">
    <name type="scientific">Desmophyllum pertusum</name>
    <dbReference type="NCBI Taxonomy" id="174260"/>
    <lineage>
        <taxon>Eukaryota</taxon>
        <taxon>Metazoa</taxon>
        <taxon>Cnidaria</taxon>
        <taxon>Anthozoa</taxon>
        <taxon>Hexacorallia</taxon>
        <taxon>Scleractinia</taxon>
        <taxon>Caryophylliina</taxon>
        <taxon>Caryophylliidae</taxon>
        <taxon>Desmophyllum</taxon>
    </lineage>
</organism>
<evidence type="ECO:0008006" key="3">
    <source>
        <dbReference type="Google" id="ProtNLM"/>
    </source>
</evidence>
<dbReference type="Gene3D" id="3.40.50.150">
    <property type="entry name" value="Vaccinia Virus protein VP39"/>
    <property type="match status" value="1"/>
</dbReference>
<dbReference type="CDD" id="cd02440">
    <property type="entry name" value="AdoMet_MTases"/>
    <property type="match status" value="1"/>
</dbReference>
<evidence type="ECO:0000313" key="2">
    <source>
        <dbReference type="Proteomes" id="UP001163046"/>
    </source>
</evidence>
<sequence>MWELLHGCADHYRYLAKNYDYFHKERHEAKFVSLLKYLDIQPDHIVVDIGSGTGCLAEKVFEKFQLKNPIWCVEPSAEMQEVAKRRKGVLPIQKTAGEFFKDFVDNDQRFDRAMCIGAAHHFGDPVKIYRSIESCLSPSGVLLVELVKDATNTPLFTKAEKGIDALVVGLEENTCAWLRLANFDVEVLEERMDYSVTKSKWYDMLRGRFYSSLRELNDVEIEEGIDELERERKAQRFESPRSHPHFLHVEHIYS</sequence>
<reference evidence="1" key="1">
    <citation type="submission" date="2023-01" db="EMBL/GenBank/DDBJ databases">
        <title>Genome assembly of the deep-sea coral Lophelia pertusa.</title>
        <authorList>
            <person name="Herrera S."/>
            <person name="Cordes E."/>
        </authorList>
    </citation>
    <scope>NUCLEOTIDE SEQUENCE</scope>
    <source>
        <strain evidence="1">USNM1676648</strain>
        <tissue evidence="1">Polyp</tissue>
    </source>
</reference>
<evidence type="ECO:0000313" key="1">
    <source>
        <dbReference type="EMBL" id="KAJ7356330.1"/>
    </source>
</evidence>
<dbReference type="AlphaFoldDB" id="A0A9X0CIS8"/>
<proteinExistence type="predicted"/>
<dbReference type="Pfam" id="PF13489">
    <property type="entry name" value="Methyltransf_23"/>
    <property type="match status" value="1"/>
</dbReference>